<dbReference type="PROSITE" id="PS50887">
    <property type="entry name" value="GGDEF"/>
    <property type="match status" value="1"/>
</dbReference>
<evidence type="ECO:0000256" key="1">
    <source>
        <dbReference type="SAM" id="Coils"/>
    </source>
</evidence>
<dbReference type="RefSeq" id="WP_273377438.1">
    <property type="nucleotide sequence ID" value="NZ_PIUK01000002.1"/>
</dbReference>
<dbReference type="InterPro" id="IPR000014">
    <property type="entry name" value="PAS"/>
</dbReference>
<dbReference type="NCBIfam" id="TIGR00229">
    <property type="entry name" value="sensory_box"/>
    <property type="match status" value="1"/>
</dbReference>
<keyword evidence="2" id="KW-0472">Membrane</keyword>
<evidence type="ECO:0000313" key="8">
    <source>
        <dbReference type="Proteomes" id="UP000732377"/>
    </source>
</evidence>
<dbReference type="SUPFAM" id="SSF141868">
    <property type="entry name" value="EAL domain-like"/>
    <property type="match status" value="1"/>
</dbReference>
<evidence type="ECO:0000259" key="6">
    <source>
        <dbReference type="PROSITE" id="PS50887"/>
    </source>
</evidence>
<proteinExistence type="predicted"/>
<evidence type="ECO:0000259" key="4">
    <source>
        <dbReference type="PROSITE" id="PS50113"/>
    </source>
</evidence>
<dbReference type="InterPro" id="IPR000160">
    <property type="entry name" value="GGDEF_dom"/>
</dbReference>
<feature type="transmembrane region" description="Helical" evidence="2">
    <location>
        <begin position="35"/>
        <end position="59"/>
    </location>
</feature>
<keyword evidence="2" id="KW-0812">Transmembrane</keyword>
<feature type="coiled-coil region" evidence="1">
    <location>
        <begin position="403"/>
        <end position="444"/>
    </location>
</feature>
<feature type="transmembrane region" description="Helical" evidence="2">
    <location>
        <begin position="9"/>
        <end position="29"/>
    </location>
</feature>
<dbReference type="InterPro" id="IPR052155">
    <property type="entry name" value="Biofilm_reg_signaling"/>
</dbReference>
<name>A0A953LFY1_SYMTR</name>
<dbReference type="PROSITE" id="PS50883">
    <property type="entry name" value="EAL"/>
    <property type="match status" value="1"/>
</dbReference>
<dbReference type="InterPro" id="IPR000700">
    <property type="entry name" value="PAS-assoc_C"/>
</dbReference>
<dbReference type="PANTHER" id="PTHR44757">
    <property type="entry name" value="DIGUANYLATE CYCLASE DGCP"/>
    <property type="match status" value="1"/>
</dbReference>
<feature type="transmembrane region" description="Helical" evidence="2">
    <location>
        <begin position="71"/>
        <end position="88"/>
    </location>
</feature>
<dbReference type="PROSITE" id="PS50113">
    <property type="entry name" value="PAC"/>
    <property type="match status" value="1"/>
</dbReference>
<dbReference type="Proteomes" id="UP000732377">
    <property type="component" value="Unassembled WGS sequence"/>
</dbReference>
<evidence type="ECO:0000259" key="3">
    <source>
        <dbReference type="PROSITE" id="PS50112"/>
    </source>
</evidence>
<dbReference type="Pfam" id="PF13426">
    <property type="entry name" value="PAS_9"/>
    <property type="match status" value="1"/>
</dbReference>
<feature type="transmembrane region" description="Helical" evidence="2">
    <location>
        <begin position="373"/>
        <end position="395"/>
    </location>
</feature>
<feature type="domain" description="PAS" evidence="3">
    <location>
        <begin position="465"/>
        <end position="535"/>
    </location>
</feature>
<dbReference type="InterPro" id="IPR035965">
    <property type="entry name" value="PAS-like_dom_sf"/>
</dbReference>
<dbReference type="SMART" id="SM00091">
    <property type="entry name" value="PAS"/>
    <property type="match status" value="1"/>
</dbReference>
<dbReference type="SMART" id="SM00052">
    <property type="entry name" value="EAL"/>
    <property type="match status" value="1"/>
</dbReference>
<feature type="transmembrane region" description="Helical" evidence="2">
    <location>
        <begin position="275"/>
        <end position="296"/>
    </location>
</feature>
<feature type="domain" description="GGDEF" evidence="6">
    <location>
        <begin position="621"/>
        <end position="754"/>
    </location>
</feature>
<feature type="transmembrane region" description="Helical" evidence="2">
    <location>
        <begin position="119"/>
        <end position="137"/>
    </location>
</feature>
<organism evidence="7 8">
    <name type="scientific">Symbiobacterium thermophilum</name>
    <dbReference type="NCBI Taxonomy" id="2734"/>
    <lineage>
        <taxon>Bacteria</taxon>
        <taxon>Bacillati</taxon>
        <taxon>Bacillota</taxon>
        <taxon>Clostridia</taxon>
        <taxon>Eubacteriales</taxon>
        <taxon>Symbiobacteriaceae</taxon>
        <taxon>Symbiobacterium</taxon>
    </lineage>
</organism>
<dbReference type="InterPro" id="IPR001633">
    <property type="entry name" value="EAL_dom"/>
</dbReference>
<dbReference type="SUPFAM" id="SSF55785">
    <property type="entry name" value="PYP-like sensor domain (PAS domain)"/>
    <property type="match status" value="1"/>
</dbReference>
<dbReference type="NCBIfam" id="TIGR00254">
    <property type="entry name" value="GGDEF"/>
    <property type="match status" value="1"/>
</dbReference>
<dbReference type="AlphaFoldDB" id="A0A953LFY1"/>
<gene>
    <name evidence="7" type="ORF">CWE10_00485</name>
</gene>
<dbReference type="InterPro" id="IPR029787">
    <property type="entry name" value="Nucleotide_cyclase"/>
</dbReference>
<dbReference type="PROSITE" id="PS50112">
    <property type="entry name" value="PAS"/>
    <property type="match status" value="1"/>
</dbReference>
<dbReference type="Pfam" id="PF00990">
    <property type="entry name" value="GGDEF"/>
    <property type="match status" value="1"/>
</dbReference>
<accession>A0A953LFY1</accession>
<dbReference type="Gene3D" id="3.30.450.20">
    <property type="entry name" value="PAS domain"/>
    <property type="match status" value="1"/>
</dbReference>
<keyword evidence="1" id="KW-0175">Coiled coil</keyword>
<dbReference type="CDD" id="cd01949">
    <property type="entry name" value="GGDEF"/>
    <property type="match status" value="1"/>
</dbReference>
<dbReference type="Gene3D" id="3.20.20.450">
    <property type="entry name" value="EAL domain"/>
    <property type="match status" value="1"/>
</dbReference>
<sequence>MASVSAARLFFTVALIEVATGVALFAFPAHFPTVIYAPLAPLTSRMAATLLAGGIILLLNLRYAPRRQVQRWLLAAGAVPLPLLSWIIWEAGGYTGVATYLLLAAALIAAGWTEVEDPFALTLGVVEVAAGLLLLFPPHGLPSPGFDPVRPIMPAAGVLGLLCGGLVLARKRLPPGWSPFAERFAAALPAVLVWNFWTARAWTGVLLWLPLGVAALVGQPVRPLGRAAGEPAGADDPDEQWAEQSLAHVESVTWVLVLLVVTTAALLGDEAATQLPNAVLFVLLLVGFNLVARWPGMLSLRAQVRLNLHLFVAGLAISLMLASPIRVALLPVVPAIPMISARAGGLRRGYAMLGAMLVVLSLAQILLPGSMSVSLPFGIAVGLMIIVVGAAWVHAGHAHRSLYRQLTETSQTLVQNNRDLQAANEELAAQREALAAQQDELLRQHRVLVEQAMALSAQRDELLESEERFRTAFEYAPIGVALVDLDFVIMRANPALHDMLGYRRGDLTGVPLRQITHRDDLEEQESLLNAVRAGQAGSCAMEKRYLRHDGRAVWVAVSVALVRDAHGTPRYFVAQVMDVTDRRQAEEQLRRLAHFDPLTDLGNRRYFQRKLEAALDDPATPRGALFFLDFDDFKFVNDTLGHLAGDDLLKNLARVMTETLGGRGFMARLGGDEFGILVPGVDASGAEALAQDLLAAVRSQIAANPACPTYVTISVGIALYPDHGHTAETLMLHADLAMYQAKHSGGDRYCMYAALEPLNGDEAGSAWEIRLRAALAEDRFTLVFQPILDLQLGEVTQYEALLRMVEPDGRQIPPGEFLPAAASCGLMPEIDRWVVRRAVETIAREQARGRRLTLSVNLSGQALNDPSLVPLVRDLIDRHQIPPGSLRFEVTESAAVTDLDQAAACIEALTDLGCEFALDDFGVGFSSLRYLKRLPVRTLKIDGGFIERLPDDPVDHSLVRSMVTMARGLGVRTVAEYVTSDRALEMLRRCGVDAAQGYYVGPPGPLPEEAGQAV</sequence>
<keyword evidence="2" id="KW-1133">Transmembrane helix</keyword>
<dbReference type="PANTHER" id="PTHR44757:SF2">
    <property type="entry name" value="BIOFILM ARCHITECTURE MAINTENANCE PROTEIN MBAA"/>
    <property type="match status" value="1"/>
</dbReference>
<dbReference type="InterPro" id="IPR043128">
    <property type="entry name" value="Rev_trsase/Diguanyl_cyclase"/>
</dbReference>
<feature type="transmembrane region" description="Helical" evidence="2">
    <location>
        <begin position="308"/>
        <end position="329"/>
    </location>
</feature>
<feature type="transmembrane region" description="Helical" evidence="2">
    <location>
        <begin position="251"/>
        <end position="268"/>
    </location>
</feature>
<dbReference type="InterPro" id="IPR035919">
    <property type="entry name" value="EAL_sf"/>
</dbReference>
<evidence type="ECO:0000313" key="7">
    <source>
        <dbReference type="EMBL" id="MBY6274686.1"/>
    </source>
</evidence>
<feature type="transmembrane region" description="Helical" evidence="2">
    <location>
        <begin position="149"/>
        <end position="168"/>
    </location>
</feature>
<protein>
    <submittedName>
        <fullName evidence="7">Uncharacterized protein</fullName>
    </submittedName>
</protein>
<dbReference type="SMART" id="SM00086">
    <property type="entry name" value="PAC"/>
    <property type="match status" value="1"/>
</dbReference>
<feature type="transmembrane region" description="Helical" evidence="2">
    <location>
        <begin position="94"/>
        <end position="112"/>
    </location>
</feature>
<evidence type="ECO:0000259" key="5">
    <source>
        <dbReference type="PROSITE" id="PS50883"/>
    </source>
</evidence>
<comment type="caution">
    <text evidence="7">The sequence shown here is derived from an EMBL/GenBank/DDBJ whole genome shotgun (WGS) entry which is preliminary data.</text>
</comment>
<feature type="domain" description="EAL" evidence="5">
    <location>
        <begin position="764"/>
        <end position="1014"/>
    </location>
</feature>
<dbReference type="Gene3D" id="3.30.70.270">
    <property type="match status" value="1"/>
</dbReference>
<dbReference type="CDD" id="cd01948">
    <property type="entry name" value="EAL"/>
    <property type="match status" value="1"/>
</dbReference>
<dbReference type="EMBL" id="PIUK01000002">
    <property type="protein sequence ID" value="MBY6274686.1"/>
    <property type="molecule type" value="Genomic_DNA"/>
</dbReference>
<dbReference type="Pfam" id="PF00563">
    <property type="entry name" value="EAL"/>
    <property type="match status" value="1"/>
</dbReference>
<dbReference type="CDD" id="cd00130">
    <property type="entry name" value="PAS"/>
    <property type="match status" value="1"/>
</dbReference>
<evidence type="ECO:0000256" key="2">
    <source>
        <dbReference type="SAM" id="Phobius"/>
    </source>
</evidence>
<feature type="domain" description="PAC" evidence="4">
    <location>
        <begin position="539"/>
        <end position="591"/>
    </location>
</feature>
<dbReference type="SUPFAM" id="SSF55073">
    <property type="entry name" value="Nucleotide cyclase"/>
    <property type="match status" value="1"/>
</dbReference>
<dbReference type="InterPro" id="IPR001610">
    <property type="entry name" value="PAC"/>
</dbReference>
<feature type="transmembrane region" description="Helical" evidence="2">
    <location>
        <begin position="350"/>
        <end position="367"/>
    </location>
</feature>
<dbReference type="SMART" id="SM00267">
    <property type="entry name" value="GGDEF"/>
    <property type="match status" value="1"/>
</dbReference>
<reference evidence="7" key="1">
    <citation type="submission" date="2017-11" db="EMBL/GenBank/DDBJ databases">
        <title>Three new genomes from thermophilic consortium.</title>
        <authorList>
            <person name="Quaggio R."/>
            <person name="Amgarten D."/>
            <person name="Setubal J.C."/>
        </authorList>
    </citation>
    <scope>NUCLEOTIDE SEQUENCE</scope>
    <source>
        <strain evidence="7">ZCTH01-B2</strain>
    </source>
</reference>